<accession>C2FYL3</accession>
<dbReference type="Pfam" id="PF08522">
    <property type="entry name" value="BT_3987-like_N"/>
    <property type="match status" value="1"/>
</dbReference>
<dbReference type="HOGENOM" id="CLU_050496_1_0_10"/>
<organism evidence="2 3">
    <name type="scientific">Sphingobacterium spiritivorum ATCC 33300</name>
    <dbReference type="NCBI Taxonomy" id="525372"/>
    <lineage>
        <taxon>Bacteria</taxon>
        <taxon>Pseudomonadati</taxon>
        <taxon>Bacteroidota</taxon>
        <taxon>Sphingobacteriia</taxon>
        <taxon>Sphingobacteriales</taxon>
        <taxon>Sphingobacteriaceae</taxon>
        <taxon>Sphingobacterium</taxon>
    </lineage>
</organism>
<name>C2FYL3_SPHSI</name>
<comment type="caution">
    <text evidence="2">The sequence shown here is derived from an EMBL/GenBank/DDBJ whole genome shotgun (WGS) entry which is preliminary data.</text>
</comment>
<dbReference type="Proteomes" id="UP000006241">
    <property type="component" value="Unassembled WGS sequence"/>
</dbReference>
<proteinExistence type="predicted"/>
<dbReference type="SUPFAM" id="SSF49899">
    <property type="entry name" value="Concanavalin A-like lectins/glucanases"/>
    <property type="match status" value="1"/>
</dbReference>
<dbReference type="EMBL" id="ACHB01000057">
    <property type="protein sequence ID" value="EEI91959.1"/>
    <property type="molecule type" value="Genomic_DNA"/>
</dbReference>
<protein>
    <recommendedName>
        <fullName evidence="1">BT-3987-like N-terminal domain-containing protein</fullName>
    </recommendedName>
</protein>
<gene>
    <name evidence="2" type="ORF">HMPREF0765_2419</name>
</gene>
<evidence type="ECO:0000313" key="2">
    <source>
        <dbReference type="EMBL" id="EEI91959.1"/>
    </source>
</evidence>
<dbReference type="AlphaFoldDB" id="C2FYL3"/>
<dbReference type="Pfam" id="PF13385">
    <property type="entry name" value="Laminin_G_3"/>
    <property type="match status" value="1"/>
</dbReference>
<reference evidence="2 3" key="1">
    <citation type="submission" date="2009-01" db="EMBL/GenBank/DDBJ databases">
        <authorList>
            <person name="Qin X."/>
            <person name="Bachman B."/>
            <person name="Battles P."/>
            <person name="Bell A."/>
            <person name="Bess C."/>
            <person name="Bickham C."/>
            <person name="Chaboub L."/>
            <person name="Chen D."/>
            <person name="Coyle M."/>
            <person name="Deiros D.R."/>
            <person name="Dinh H."/>
            <person name="Forbes L."/>
            <person name="Fowler G."/>
            <person name="Francisco L."/>
            <person name="Fu Q."/>
            <person name="Gubbala S."/>
            <person name="Hale W."/>
            <person name="Han Y."/>
            <person name="Hemphill L."/>
            <person name="Highlander S.K."/>
            <person name="Hirani K."/>
            <person name="Hogues M."/>
            <person name="Jackson L."/>
            <person name="Jakkamsetti A."/>
            <person name="Javaid M."/>
            <person name="Jiang H."/>
            <person name="Korchina V."/>
            <person name="Kovar C."/>
            <person name="Lara F."/>
            <person name="Lee S."/>
            <person name="Mata R."/>
            <person name="Mathew T."/>
            <person name="Moen C."/>
            <person name="Morales K."/>
            <person name="Munidasa M."/>
            <person name="Nazareth L."/>
            <person name="Ngo R."/>
            <person name="Nguyen L."/>
            <person name="Okwuonu G."/>
            <person name="Ongeri F."/>
            <person name="Patil S."/>
            <person name="Petrosino J."/>
            <person name="Pham C."/>
            <person name="Pham P."/>
            <person name="Pu L.-L."/>
            <person name="Puazo M."/>
            <person name="Raj R."/>
            <person name="Reid J."/>
            <person name="Rouhana J."/>
            <person name="Saada N."/>
            <person name="Shang Y."/>
            <person name="Simmons D."/>
            <person name="Thornton R."/>
            <person name="Warren J."/>
            <person name="Weissenberger G."/>
            <person name="Zhang J."/>
            <person name="Zhang L."/>
            <person name="Zhou C."/>
            <person name="Zhu D."/>
            <person name="Muzny D."/>
            <person name="Worley K."/>
            <person name="Gibbs R."/>
        </authorList>
    </citation>
    <scope>NUCLEOTIDE SEQUENCE [LARGE SCALE GENOMIC DNA]</scope>
    <source>
        <strain evidence="2 3">ATCC 33300</strain>
    </source>
</reference>
<feature type="domain" description="BT-3987-like N-terminal" evidence="1">
    <location>
        <begin position="39"/>
        <end position="144"/>
    </location>
</feature>
<dbReference type="Gene3D" id="2.60.120.200">
    <property type="match status" value="1"/>
</dbReference>
<evidence type="ECO:0000313" key="3">
    <source>
        <dbReference type="Proteomes" id="UP000006241"/>
    </source>
</evidence>
<dbReference type="InterPro" id="IPR013728">
    <property type="entry name" value="BT_3987-like_N"/>
</dbReference>
<evidence type="ECO:0000259" key="1">
    <source>
        <dbReference type="Pfam" id="PF08522"/>
    </source>
</evidence>
<dbReference type="GO" id="GO:0004553">
    <property type="term" value="F:hydrolase activity, hydrolyzing O-glycosyl compounds"/>
    <property type="evidence" value="ECO:0007669"/>
    <property type="project" value="UniProtKB-ARBA"/>
</dbReference>
<dbReference type="InterPro" id="IPR013320">
    <property type="entry name" value="ConA-like_dom_sf"/>
</dbReference>
<dbReference type="RefSeq" id="WP_003010868.1">
    <property type="nucleotide sequence ID" value="NZ_GG668633.1"/>
</dbReference>
<dbReference type="PROSITE" id="PS51257">
    <property type="entry name" value="PROKAR_LIPOPROTEIN"/>
    <property type="match status" value="1"/>
</dbReference>
<sequence length="383" mass="42369">MKSLYIYIQITLLSVLAFSIGCKNEEIFSNNVFNAVPKVENLLIKSTLISDERKLQASIARPETRDVNITYHVDASLVEKYNAAYYDKAIMLPKENYRLPQASAQIPAGSVKSNDVTIYFDKINELDRDQIYVLPVTIASADIDILQSARTTYYVLKGAALINVVADLEENYLHINQWANAGVVNNLSEITMETLIRARNYDRMISSVMGIEGRFLIRLGDAGFPSNQVQVATNSGNFPGGDSNKGLPSNEWVHIAVTYSRTSRAIKIYVNGKVQSEGTLSLAPISLGVNGQDGFYIGRSYADDRFFAGEFAECRIWNVVRTEEEIAGNPYEVDPKSTGLVAYWKCNEGAGNTVQDYTGNGNNLTAKAGKDIKWTPVSLPAKK</sequence>
<dbReference type="Gene3D" id="2.60.40.1740">
    <property type="entry name" value="hypothetical protein (bacova_03559)"/>
    <property type="match status" value="1"/>
</dbReference>
<dbReference type="GO" id="GO:0005975">
    <property type="term" value="P:carbohydrate metabolic process"/>
    <property type="evidence" value="ECO:0007669"/>
    <property type="project" value="UniProtKB-ARBA"/>
</dbReference>